<protein>
    <submittedName>
        <fullName evidence="2">Uncharacterized protein</fullName>
    </submittedName>
</protein>
<reference evidence="3" key="1">
    <citation type="submission" date="2015-02" db="EMBL/GenBank/DDBJ databases">
        <title>Characterization of two novel Thaumarchaeota isolated from the Northern Adriatic Sea.</title>
        <authorList>
            <person name="Bayer B."/>
            <person name="Vojvoda J."/>
            <person name="Offre P."/>
            <person name="Srivastava A."/>
            <person name="Elisabeth N."/>
            <person name="Garcia J.A.L."/>
            <person name="Schleper C."/>
            <person name="Herndl G.J."/>
        </authorList>
    </citation>
    <scope>NUCLEOTIDE SEQUENCE [LARGE SCALE GENOMIC DNA]</scope>
    <source>
        <strain evidence="3">D3C</strain>
    </source>
</reference>
<dbReference type="PATRIC" id="fig|1582439.9.peg.1258"/>
<name>A0A0C5BRR0_9ARCH</name>
<reference evidence="2 3" key="3">
    <citation type="journal article" date="2019" name="Int. J. Syst. Evol. Microbiol.">
        <title>Nitrosopumilus adriaticus sp. nov. and Nitrosopumilus piranensis sp. nov., two ammonia-oxidizing archaea from the Adriatic Sea and members of the class Nitrososphaeria.</title>
        <authorList>
            <person name="Bayer B."/>
            <person name="Vojvoda J."/>
            <person name="Reinthaler T."/>
            <person name="Reyes C."/>
            <person name="Pinto M."/>
            <person name="Herndl G.J."/>
        </authorList>
    </citation>
    <scope>NUCLEOTIDE SEQUENCE [LARGE SCALE GENOMIC DNA]</scope>
    <source>
        <strain evidence="2 3">D3C</strain>
    </source>
</reference>
<evidence type="ECO:0000313" key="2">
    <source>
        <dbReference type="EMBL" id="AJM92433.1"/>
    </source>
</evidence>
<evidence type="ECO:0000256" key="1">
    <source>
        <dbReference type="SAM" id="Phobius"/>
    </source>
</evidence>
<dbReference type="AlphaFoldDB" id="A0A0C5BRR0"/>
<dbReference type="HOGENOM" id="CLU_2581221_0_0_2"/>
<dbReference type="Proteomes" id="UP000032027">
    <property type="component" value="Chromosome"/>
</dbReference>
<gene>
    <name evidence="2" type="ORF">NPIRD3C_1221</name>
</gene>
<dbReference type="RefSeq" id="WP_148703276.1">
    <property type="nucleotide sequence ID" value="NZ_CP010868.1"/>
</dbReference>
<feature type="transmembrane region" description="Helical" evidence="1">
    <location>
        <begin position="6"/>
        <end position="25"/>
    </location>
</feature>
<organism evidence="2 3">
    <name type="scientific">Nitrosopumilus piranensis</name>
    <dbReference type="NCBI Taxonomy" id="1582439"/>
    <lineage>
        <taxon>Archaea</taxon>
        <taxon>Nitrososphaerota</taxon>
        <taxon>Nitrososphaeria</taxon>
        <taxon>Nitrosopumilales</taxon>
        <taxon>Nitrosopumilaceae</taxon>
        <taxon>Nitrosopumilus</taxon>
    </lineage>
</organism>
<dbReference type="EMBL" id="CP010868">
    <property type="protein sequence ID" value="AJM92433.1"/>
    <property type="molecule type" value="Genomic_DNA"/>
</dbReference>
<accession>A0A0C5BRR0</accession>
<keyword evidence="1" id="KW-1133">Transmembrane helix</keyword>
<keyword evidence="1" id="KW-0812">Transmembrane</keyword>
<proteinExistence type="predicted"/>
<dbReference type="STRING" id="1582439.NPIRD3C_1221"/>
<dbReference type="KEGG" id="nid:NPIRD3C_1221"/>
<sequence length="80" mass="9026">MNILVYIAIATITVIGIAISVIFFLNFTPTEKLELCAGIYDDMIKNKNSEELRWQYDANNCSDSILQWAPLAESEVTIPE</sequence>
<evidence type="ECO:0000313" key="3">
    <source>
        <dbReference type="Proteomes" id="UP000032027"/>
    </source>
</evidence>
<keyword evidence="1" id="KW-0472">Membrane</keyword>
<reference evidence="2 3" key="2">
    <citation type="journal article" date="2016" name="ISME J.">
        <title>Physiological and genomic characterization of two novel marine thaumarchaeal strains indicates niche differentiation.</title>
        <authorList>
            <person name="Bayer B."/>
            <person name="Vojvoda J."/>
            <person name="Offre P."/>
            <person name="Alves R.J."/>
            <person name="Elisabeth N.H."/>
            <person name="Garcia J.A."/>
            <person name="Volland J.M."/>
            <person name="Srivastava A."/>
            <person name="Schleper C."/>
            <person name="Herndl G.J."/>
        </authorList>
    </citation>
    <scope>NUCLEOTIDE SEQUENCE [LARGE SCALE GENOMIC DNA]</scope>
    <source>
        <strain evidence="2 3">D3C</strain>
    </source>
</reference>
<keyword evidence="3" id="KW-1185">Reference proteome</keyword>
<dbReference type="GeneID" id="41600360"/>